<dbReference type="GO" id="GO:0008270">
    <property type="term" value="F:zinc ion binding"/>
    <property type="evidence" value="ECO:0007669"/>
    <property type="project" value="InterPro"/>
</dbReference>
<dbReference type="EMBL" id="QJKJ01013153">
    <property type="protein sequence ID" value="RDX67036.1"/>
    <property type="molecule type" value="Genomic_DNA"/>
</dbReference>
<comment type="caution">
    <text evidence="2">The sequence shown here is derived from an EMBL/GenBank/DDBJ whole genome shotgun (WGS) entry which is preliminary data.</text>
</comment>
<organism evidence="2 3">
    <name type="scientific">Mucuna pruriens</name>
    <name type="common">Velvet bean</name>
    <name type="synonym">Dolichos pruriens</name>
    <dbReference type="NCBI Taxonomy" id="157652"/>
    <lineage>
        <taxon>Eukaryota</taxon>
        <taxon>Viridiplantae</taxon>
        <taxon>Streptophyta</taxon>
        <taxon>Embryophyta</taxon>
        <taxon>Tracheophyta</taxon>
        <taxon>Spermatophyta</taxon>
        <taxon>Magnoliopsida</taxon>
        <taxon>eudicotyledons</taxon>
        <taxon>Gunneridae</taxon>
        <taxon>Pentapetalae</taxon>
        <taxon>rosids</taxon>
        <taxon>fabids</taxon>
        <taxon>Fabales</taxon>
        <taxon>Fabaceae</taxon>
        <taxon>Papilionoideae</taxon>
        <taxon>50 kb inversion clade</taxon>
        <taxon>NPAAA clade</taxon>
        <taxon>indigoferoid/millettioid clade</taxon>
        <taxon>Phaseoleae</taxon>
        <taxon>Mucuna</taxon>
    </lineage>
</organism>
<feature type="compositionally biased region" description="Basic and acidic residues" evidence="1">
    <location>
        <begin position="81"/>
        <end position="93"/>
    </location>
</feature>
<sequence>MKCGKFGHYAKQCLYQDVTYFNFRKQGHITRSCTFPKNEQYNVGGSSQCNRLKIIVTVLTISGVEASYFESRMQVGQGEESSEKRQSRKKDNLESEDLHEEFLCSNRCDIRRVVNEDNYGY</sequence>
<dbReference type="GO" id="GO:0003676">
    <property type="term" value="F:nucleic acid binding"/>
    <property type="evidence" value="ECO:0007669"/>
    <property type="project" value="InterPro"/>
</dbReference>
<feature type="non-terminal residue" evidence="2">
    <location>
        <position position="1"/>
    </location>
</feature>
<name>A0A371EM26_MUCPR</name>
<accession>A0A371EM26</accession>
<gene>
    <name evidence="2" type="ORF">CR513_54128</name>
</gene>
<dbReference type="InterPro" id="IPR036875">
    <property type="entry name" value="Znf_CCHC_sf"/>
</dbReference>
<protein>
    <recommendedName>
        <fullName evidence="4">CCHC-type domain-containing protein</fullName>
    </recommendedName>
</protein>
<evidence type="ECO:0000313" key="3">
    <source>
        <dbReference type="Proteomes" id="UP000257109"/>
    </source>
</evidence>
<proteinExistence type="predicted"/>
<dbReference type="Proteomes" id="UP000257109">
    <property type="component" value="Unassembled WGS sequence"/>
</dbReference>
<reference evidence="2" key="1">
    <citation type="submission" date="2018-05" db="EMBL/GenBank/DDBJ databases">
        <title>Draft genome of Mucuna pruriens seed.</title>
        <authorList>
            <person name="Nnadi N.E."/>
            <person name="Vos R."/>
            <person name="Hasami M.H."/>
            <person name="Devisetty U.K."/>
            <person name="Aguiy J.C."/>
        </authorList>
    </citation>
    <scope>NUCLEOTIDE SEQUENCE [LARGE SCALE GENOMIC DNA]</scope>
    <source>
        <strain evidence="2">JCA_2017</strain>
    </source>
</reference>
<evidence type="ECO:0000256" key="1">
    <source>
        <dbReference type="SAM" id="MobiDB-lite"/>
    </source>
</evidence>
<keyword evidence="3" id="KW-1185">Reference proteome</keyword>
<feature type="region of interest" description="Disordered" evidence="1">
    <location>
        <begin position="72"/>
        <end position="98"/>
    </location>
</feature>
<evidence type="ECO:0008006" key="4">
    <source>
        <dbReference type="Google" id="ProtNLM"/>
    </source>
</evidence>
<evidence type="ECO:0000313" key="2">
    <source>
        <dbReference type="EMBL" id="RDX67036.1"/>
    </source>
</evidence>
<dbReference type="AlphaFoldDB" id="A0A371EM26"/>
<dbReference type="SUPFAM" id="SSF57756">
    <property type="entry name" value="Retrovirus zinc finger-like domains"/>
    <property type="match status" value="1"/>
</dbReference>
<dbReference type="OrthoDB" id="427960at2759"/>
<dbReference type="Gene3D" id="4.10.60.10">
    <property type="entry name" value="Zinc finger, CCHC-type"/>
    <property type="match status" value="1"/>
</dbReference>